<feature type="transmembrane region" description="Helical" evidence="7">
    <location>
        <begin position="507"/>
        <end position="528"/>
    </location>
</feature>
<evidence type="ECO:0000256" key="6">
    <source>
        <dbReference type="SAM" id="MobiDB-lite"/>
    </source>
</evidence>
<feature type="transmembrane region" description="Helical" evidence="7">
    <location>
        <begin position="417"/>
        <end position="436"/>
    </location>
</feature>
<evidence type="ECO:0000256" key="2">
    <source>
        <dbReference type="ARBA" id="ARBA00022448"/>
    </source>
</evidence>
<feature type="transmembrane region" description="Helical" evidence="7">
    <location>
        <begin position="145"/>
        <end position="170"/>
    </location>
</feature>
<organism evidence="9 10">
    <name type="scientific">Chlorella sorokiniana</name>
    <name type="common">Freshwater green alga</name>
    <dbReference type="NCBI Taxonomy" id="3076"/>
    <lineage>
        <taxon>Eukaryota</taxon>
        <taxon>Viridiplantae</taxon>
        <taxon>Chlorophyta</taxon>
        <taxon>core chlorophytes</taxon>
        <taxon>Trebouxiophyceae</taxon>
        <taxon>Chlorellales</taxon>
        <taxon>Chlorellaceae</taxon>
        <taxon>Chlorella clade</taxon>
        <taxon>Chlorella</taxon>
    </lineage>
</organism>
<dbReference type="InterPro" id="IPR011701">
    <property type="entry name" value="MFS"/>
</dbReference>
<protein>
    <submittedName>
        <fullName evidence="9">Major facilitator family</fullName>
    </submittedName>
</protein>
<dbReference type="PROSITE" id="PS50850">
    <property type="entry name" value="MFS"/>
    <property type="match status" value="1"/>
</dbReference>
<comment type="subcellular location">
    <subcellularLocation>
        <location evidence="1">Membrane</location>
        <topology evidence="1">Multi-pass membrane protein</topology>
    </subcellularLocation>
</comment>
<evidence type="ECO:0000256" key="3">
    <source>
        <dbReference type="ARBA" id="ARBA00022692"/>
    </source>
</evidence>
<dbReference type="OrthoDB" id="196786at2759"/>
<feature type="compositionally biased region" description="Low complexity" evidence="6">
    <location>
        <begin position="242"/>
        <end position="259"/>
    </location>
</feature>
<dbReference type="Pfam" id="PF07690">
    <property type="entry name" value="MFS_1"/>
    <property type="match status" value="1"/>
</dbReference>
<keyword evidence="3 7" id="KW-0812">Transmembrane</keyword>
<evidence type="ECO:0000256" key="5">
    <source>
        <dbReference type="ARBA" id="ARBA00023136"/>
    </source>
</evidence>
<feature type="domain" description="Major facilitator superfamily (MFS) profile" evidence="8">
    <location>
        <begin position="22"/>
        <end position="533"/>
    </location>
</feature>
<dbReference type="Gene3D" id="1.20.1250.20">
    <property type="entry name" value="MFS general substrate transporter like domains"/>
    <property type="match status" value="2"/>
</dbReference>
<dbReference type="GO" id="GO:0016020">
    <property type="term" value="C:membrane"/>
    <property type="evidence" value="ECO:0007669"/>
    <property type="project" value="UniProtKB-SubCell"/>
</dbReference>
<dbReference type="InterPro" id="IPR036259">
    <property type="entry name" value="MFS_trans_sf"/>
</dbReference>
<feature type="transmembrane region" description="Helical" evidence="7">
    <location>
        <begin position="190"/>
        <end position="214"/>
    </location>
</feature>
<dbReference type="EMBL" id="LHPG02000007">
    <property type="protein sequence ID" value="PRW57472.1"/>
    <property type="molecule type" value="Genomic_DNA"/>
</dbReference>
<evidence type="ECO:0000259" key="8">
    <source>
        <dbReference type="PROSITE" id="PS50850"/>
    </source>
</evidence>
<gene>
    <name evidence="9" type="ORF">C2E21_4244</name>
</gene>
<sequence>MAIDGPAVVDGAAVWRRLGRRLLPPLFLVSLCCQLDRSNLAFAALQMNEELGFSRTVHGLGSGLFFLGYLAQVPAQAACIALSPRRFLPATMVAWAAVAMCFAAVRNRAGFLALRLLLGVTEAGTYPAIIYQLQLFYPPRRLGVVFTYVTTATAVAGLLGAPIAAALLSLDGLGGLSGWRWLFLLEGLPTLTLAAALPCLLPASPLAAGFLSAAEQRWLWAQRHGGADVELVASSTAQTAAAAAAEQSGPGQAAAPAGPFSSGDAEHGKAQGASYSEQRPLLPQQLDSPAGRGGAQEEPHWEQGGRAAGSGGLTKADFRQGLLDGRIWHLAACMLLIDAVMNAANFWVPTLVRAILQGRLAADAASSMPEHGASSGSQASAALNVQAALLSALPFCAAALAMVLNAHHARRTDERRLHTALPMLCTAVALGLLPLLARAGAVPALLGLTTAAAGTWAVHGPFFSWPAALLEPEAAALGFALVKTGGALGGFAGPLLVGALADGLHGFAGAMLPLAGVAGACAVLVLLFRDGRG</sequence>
<dbReference type="InterPro" id="IPR020846">
    <property type="entry name" value="MFS_dom"/>
</dbReference>
<dbReference type="Proteomes" id="UP000239899">
    <property type="component" value="Unassembled WGS sequence"/>
</dbReference>
<dbReference type="PANTHER" id="PTHR43791">
    <property type="entry name" value="PERMEASE-RELATED"/>
    <property type="match status" value="1"/>
</dbReference>
<comment type="caution">
    <text evidence="9">The sequence shown here is derived from an EMBL/GenBank/DDBJ whole genome shotgun (WGS) entry which is preliminary data.</text>
</comment>
<reference evidence="9 10" key="1">
    <citation type="journal article" date="2018" name="Plant J.">
        <title>Genome sequences of Chlorella sorokiniana UTEX 1602 and Micractinium conductrix SAG 241.80: implications to maltose excretion by a green alga.</title>
        <authorList>
            <person name="Arriola M.B."/>
            <person name="Velmurugan N."/>
            <person name="Zhang Y."/>
            <person name="Plunkett M.H."/>
            <person name="Hondzo H."/>
            <person name="Barney B.M."/>
        </authorList>
    </citation>
    <scope>NUCLEOTIDE SEQUENCE [LARGE SCALE GENOMIC DNA]</scope>
    <source>
        <strain evidence="10">UTEX 1602</strain>
    </source>
</reference>
<evidence type="ECO:0000256" key="7">
    <source>
        <dbReference type="SAM" id="Phobius"/>
    </source>
</evidence>
<dbReference type="GO" id="GO:0022857">
    <property type="term" value="F:transmembrane transporter activity"/>
    <property type="evidence" value="ECO:0007669"/>
    <property type="project" value="InterPro"/>
</dbReference>
<evidence type="ECO:0000256" key="1">
    <source>
        <dbReference type="ARBA" id="ARBA00004141"/>
    </source>
</evidence>
<keyword evidence="4 7" id="KW-1133">Transmembrane helix</keyword>
<feature type="transmembrane region" description="Helical" evidence="7">
    <location>
        <begin position="442"/>
        <end position="463"/>
    </location>
</feature>
<evidence type="ECO:0000256" key="4">
    <source>
        <dbReference type="ARBA" id="ARBA00022989"/>
    </source>
</evidence>
<dbReference type="STRING" id="3076.A0A2P6TTS6"/>
<keyword evidence="5 7" id="KW-0472">Membrane</keyword>
<feature type="transmembrane region" description="Helical" evidence="7">
    <location>
        <begin position="87"/>
        <end position="105"/>
    </location>
</feature>
<dbReference type="SUPFAM" id="SSF103473">
    <property type="entry name" value="MFS general substrate transporter"/>
    <property type="match status" value="1"/>
</dbReference>
<dbReference type="AlphaFoldDB" id="A0A2P6TTS6"/>
<feature type="transmembrane region" description="Helical" evidence="7">
    <location>
        <begin position="475"/>
        <end position="501"/>
    </location>
</feature>
<evidence type="ECO:0000313" key="10">
    <source>
        <dbReference type="Proteomes" id="UP000239899"/>
    </source>
</evidence>
<keyword evidence="2" id="KW-0813">Transport</keyword>
<evidence type="ECO:0000313" key="9">
    <source>
        <dbReference type="EMBL" id="PRW57472.1"/>
    </source>
</evidence>
<keyword evidence="10" id="KW-1185">Reference proteome</keyword>
<feature type="transmembrane region" description="Helical" evidence="7">
    <location>
        <begin position="327"/>
        <end position="348"/>
    </location>
</feature>
<feature type="transmembrane region" description="Helical" evidence="7">
    <location>
        <begin position="385"/>
        <end position="405"/>
    </location>
</feature>
<feature type="transmembrane region" description="Helical" evidence="7">
    <location>
        <begin position="57"/>
        <end position="75"/>
    </location>
</feature>
<dbReference type="PANTHER" id="PTHR43791:SF36">
    <property type="entry name" value="TRANSPORTER, PUTATIVE (AFU_ORTHOLOGUE AFUA_6G08340)-RELATED"/>
    <property type="match status" value="1"/>
</dbReference>
<name>A0A2P6TTS6_CHLSO</name>
<accession>A0A2P6TTS6</accession>
<feature type="region of interest" description="Disordered" evidence="6">
    <location>
        <begin position="242"/>
        <end position="312"/>
    </location>
</feature>
<proteinExistence type="predicted"/>